<sequence>MVIEKGSNGRWFVDGEPVVVQTTRYPDGLMYQSANIPDEDVEALIKMHTFVGVQNQHGERVELSFDMDGWSLLVEDEGEQQDDGGSRIETEDRIGGTYREDVPGGMFGDRLNRDRRYWLAWATVSRETQGDCLPGIMDDFGSLVPVPSPRRQAQL</sequence>
<proteinExistence type="predicted"/>
<comment type="caution">
    <text evidence="2">The sequence shown here is derived from an EMBL/GenBank/DDBJ whole genome shotgun (WGS) entry which is preliminary data.</text>
</comment>
<dbReference type="AlphaFoldDB" id="A0AA42S607"/>
<gene>
    <name evidence="2" type="ORF">N5D93_22820</name>
</gene>
<dbReference type="RefSeq" id="WP_092578884.1">
    <property type="nucleotide sequence ID" value="NZ_JAOCDZ010000018.1"/>
</dbReference>
<accession>A0AA42S607</accession>
<feature type="compositionally biased region" description="Basic and acidic residues" evidence="1">
    <location>
        <begin position="84"/>
        <end position="98"/>
    </location>
</feature>
<feature type="region of interest" description="Disordered" evidence="1">
    <location>
        <begin position="76"/>
        <end position="98"/>
    </location>
</feature>
<reference evidence="2" key="1">
    <citation type="submission" date="2022-09" db="EMBL/GenBank/DDBJ databases">
        <title>Intensive care unit water sources are persistently colonized with multi-drug resistant bacteria and are the site of extensive horizontal gene transfer of antibiotic resistance genes.</title>
        <authorList>
            <person name="Diorio-Toth L."/>
        </authorList>
    </citation>
    <scope>NUCLEOTIDE SEQUENCE</scope>
    <source>
        <strain evidence="2">GD03843</strain>
    </source>
</reference>
<organism evidence="2 3">
    <name type="scientific">Achromobacter spanius</name>
    <dbReference type="NCBI Taxonomy" id="217203"/>
    <lineage>
        <taxon>Bacteria</taxon>
        <taxon>Pseudomonadati</taxon>
        <taxon>Pseudomonadota</taxon>
        <taxon>Betaproteobacteria</taxon>
        <taxon>Burkholderiales</taxon>
        <taxon>Alcaligenaceae</taxon>
        <taxon>Achromobacter</taxon>
    </lineage>
</organism>
<evidence type="ECO:0000313" key="2">
    <source>
        <dbReference type="EMBL" id="MDH0738669.1"/>
    </source>
</evidence>
<evidence type="ECO:0000313" key="3">
    <source>
        <dbReference type="Proteomes" id="UP001161094"/>
    </source>
</evidence>
<evidence type="ECO:0000256" key="1">
    <source>
        <dbReference type="SAM" id="MobiDB-lite"/>
    </source>
</evidence>
<protein>
    <submittedName>
        <fullName evidence="2">Uncharacterized protein</fullName>
    </submittedName>
</protein>
<dbReference type="EMBL" id="JAOCDZ010000018">
    <property type="protein sequence ID" value="MDH0738669.1"/>
    <property type="molecule type" value="Genomic_DNA"/>
</dbReference>
<dbReference type="Proteomes" id="UP001161094">
    <property type="component" value="Unassembled WGS sequence"/>
</dbReference>
<name>A0AA42S607_9BURK</name>